<reference evidence="1" key="2">
    <citation type="submission" date="2020-04" db="EMBL/GenBank/DDBJ databases">
        <authorList>
            <person name="Alexandrino P."/>
            <person name="Mendonca T."/>
            <person name="Guaman L."/>
            <person name="Cherix J."/>
            <person name="Lozano-Sakalauskas G."/>
            <person name="Fujita A."/>
            <person name="Filho E.R."/>
            <person name="Long P."/>
            <person name="Padilla G."/>
            <person name="Taciro M.K."/>
            <person name="Gomez J.G."/>
            <person name="Silva L.F."/>
            <person name="Torres M."/>
        </authorList>
    </citation>
    <scope>NUCLEOTIDE SEQUENCE</scope>
    <source>
        <strain evidence="1">LMG 19450</strain>
    </source>
</reference>
<gene>
    <name evidence="1" type="ORF">NH14_010900</name>
</gene>
<dbReference type="EMBL" id="JTDB02000002">
    <property type="protein sequence ID" value="NLP61664.1"/>
    <property type="molecule type" value="Genomic_DNA"/>
</dbReference>
<dbReference type="Gene3D" id="3.90.550.10">
    <property type="entry name" value="Spore Coat Polysaccharide Biosynthesis Protein SpsA, Chain A"/>
    <property type="match status" value="1"/>
</dbReference>
<dbReference type="OrthoDB" id="8829532at2"/>
<evidence type="ECO:0008006" key="3">
    <source>
        <dbReference type="Google" id="ProtNLM"/>
    </source>
</evidence>
<evidence type="ECO:0000313" key="1">
    <source>
        <dbReference type="EMBL" id="NLP61664.1"/>
    </source>
</evidence>
<evidence type="ECO:0000313" key="2">
    <source>
        <dbReference type="Proteomes" id="UP000030460"/>
    </source>
</evidence>
<comment type="caution">
    <text evidence="1">The sequence shown here is derived from an EMBL/GenBank/DDBJ whole genome shotgun (WGS) entry which is preliminary data.</text>
</comment>
<dbReference type="RefSeq" id="WP_161790844.1">
    <property type="nucleotide sequence ID" value="NZ_CADFGF010000001.1"/>
</dbReference>
<accession>A0A8T6ZBW4</accession>
<name>A0A8T6ZBW4_9BURK</name>
<protein>
    <recommendedName>
        <fullName evidence="3">Nucleotide-diphospho-sugar transferase domain-containing protein</fullName>
    </recommendedName>
</protein>
<dbReference type="Proteomes" id="UP000030460">
    <property type="component" value="Unassembled WGS sequence"/>
</dbReference>
<dbReference type="AlphaFoldDB" id="A0A8T6ZBW4"/>
<proteinExistence type="predicted"/>
<sequence length="251" mass="29630">MFFSKRLLSQRKGGLTIVSGCDRLRLKSFINHKVFADINCANYAWSFMLRRDGVNPYFGKIDTVRAALGGDEWVFWLDDDAYFTDFSWRLLPYISRYKKHDLIICKSPINAGAWTFVSSGQFFLKSTRRSLEFLDAVRNVNLEHVKAWWNQEKYGMYTNGDQDAIVYVLTTDRRFEEGDFFIRLDHSEFNSREFHYKNSPHDYRLLHLASATKTKTELLSEFMARFNMNEFLVPEELLVGIDTRDYQRVVL</sequence>
<reference evidence="1" key="1">
    <citation type="journal article" date="2015" name="Genome Announc.">
        <title>Draft Genome Sequence of the Polyhydroxyalkanoate-Producing Bacterium Burkholderia sacchari LMG 19450 Isolated from Brazilian Sugarcane Plantation Soil.</title>
        <authorList>
            <person name="Alexandrino P.M."/>
            <person name="Mendonca T.T."/>
            <person name="Guaman Bautista L.P."/>
            <person name="Cherix J."/>
            <person name="Lozano-Sakalauskas G.C."/>
            <person name="Fujita A."/>
            <person name="Ramos Filho E."/>
            <person name="Long P."/>
            <person name="Padilla G."/>
            <person name="Taciro M.K."/>
            <person name="Gomez J.G."/>
            <person name="Silva L.F."/>
        </authorList>
    </citation>
    <scope>NUCLEOTIDE SEQUENCE</scope>
    <source>
        <strain evidence="1">LMG 19450</strain>
    </source>
</reference>
<organism evidence="1 2">
    <name type="scientific">Paraburkholderia sacchari</name>
    <dbReference type="NCBI Taxonomy" id="159450"/>
    <lineage>
        <taxon>Bacteria</taxon>
        <taxon>Pseudomonadati</taxon>
        <taxon>Pseudomonadota</taxon>
        <taxon>Betaproteobacteria</taxon>
        <taxon>Burkholderiales</taxon>
        <taxon>Burkholderiaceae</taxon>
        <taxon>Paraburkholderia</taxon>
    </lineage>
</organism>
<dbReference type="InterPro" id="IPR029044">
    <property type="entry name" value="Nucleotide-diphossugar_trans"/>
</dbReference>
<keyword evidence="2" id="KW-1185">Reference proteome</keyword>